<feature type="compositionally biased region" description="Low complexity" evidence="1">
    <location>
        <begin position="37"/>
        <end position="56"/>
    </location>
</feature>
<evidence type="ECO:0000313" key="2">
    <source>
        <dbReference type="EMBL" id="CAA9355471.1"/>
    </source>
</evidence>
<accession>A0A6J4MDM7</accession>
<dbReference type="AlphaFoldDB" id="A0A6J4MDM7"/>
<feature type="non-terminal residue" evidence="2">
    <location>
        <position position="82"/>
    </location>
</feature>
<feature type="region of interest" description="Disordered" evidence="1">
    <location>
        <begin position="1"/>
        <end position="82"/>
    </location>
</feature>
<gene>
    <name evidence="2" type="ORF">AVDCRST_MAG72-1767</name>
</gene>
<evidence type="ECO:0000256" key="1">
    <source>
        <dbReference type="SAM" id="MobiDB-lite"/>
    </source>
</evidence>
<organism evidence="2">
    <name type="scientific">uncultured Nocardioidaceae bacterium</name>
    <dbReference type="NCBI Taxonomy" id="253824"/>
    <lineage>
        <taxon>Bacteria</taxon>
        <taxon>Bacillati</taxon>
        <taxon>Actinomycetota</taxon>
        <taxon>Actinomycetes</taxon>
        <taxon>Propionibacteriales</taxon>
        <taxon>Nocardioidaceae</taxon>
        <taxon>environmental samples</taxon>
    </lineage>
</organism>
<dbReference type="EMBL" id="CADCUJ010000078">
    <property type="protein sequence ID" value="CAA9355471.1"/>
    <property type="molecule type" value="Genomic_DNA"/>
</dbReference>
<sequence length="82" mass="8044">GVPGAGRSARPTASRRHRVGVRPGRDPGPREAGAGPGSLRASSSRVLGSRASSSSLCEGPQGHGAAGQRTGAGHRLAPAGEL</sequence>
<proteinExistence type="predicted"/>
<name>A0A6J4MDM7_9ACTN</name>
<feature type="non-terminal residue" evidence="2">
    <location>
        <position position="1"/>
    </location>
</feature>
<protein>
    <submittedName>
        <fullName evidence="2">COG2740: Predicted nucleic-acid-binding protein implicated in transcription termination</fullName>
    </submittedName>
</protein>
<reference evidence="2" key="1">
    <citation type="submission" date="2020-02" db="EMBL/GenBank/DDBJ databases">
        <authorList>
            <person name="Meier V. D."/>
        </authorList>
    </citation>
    <scope>NUCLEOTIDE SEQUENCE</scope>
    <source>
        <strain evidence="2">AVDCRST_MAG72</strain>
    </source>
</reference>